<dbReference type="STRING" id="1280948.HY36_04915"/>
<dbReference type="InterPro" id="IPR001753">
    <property type="entry name" value="Enoyl-CoA_hydra/iso"/>
</dbReference>
<sequence length="254" mass="26534">MPVEYKKQGNVAIITMNRPEARNAINGEMASTMEAAIDQMEADPEVWVGILTAVGKAFCAGADLKEISAGNGAALSTKKGGFAGIARRERTKPLIAAITGSALAGGTEIALSCDMIVCADDTNFGLPEVKRSLVAGAGGLFRLPRAIGRAVALEAILTGDPLPSQRAYELGMVNKVVPEADVMKEAEALAARITANAPLAVSASRAVAMDATSKSDDELWKDSGKAFASIVGTEDFKEGPKAFIEKRAPVWKGR</sequence>
<keyword evidence="7" id="KW-1185">Reference proteome</keyword>
<dbReference type="AlphaFoldDB" id="A0A059E094"/>
<comment type="similarity">
    <text evidence="1 4">Belongs to the enoyl-CoA hydratase/isomerase family.</text>
</comment>
<dbReference type="OrthoDB" id="5730382at2"/>
<reference evidence="5 8" key="2">
    <citation type="journal article" date="2018" name="Nat. Biotechnol.">
        <title>A standardized bacterial taxonomy based on genome phylogeny substantially revises the tree of life.</title>
        <authorList>
            <person name="Parks D.H."/>
            <person name="Chuvochina M."/>
            <person name="Waite D.W."/>
            <person name="Rinke C."/>
            <person name="Skarshewski A."/>
            <person name="Chaumeil P.A."/>
            <person name="Hugenholtz P."/>
        </authorList>
    </citation>
    <scope>NUCLEOTIDE SEQUENCE [LARGE SCALE GENOMIC DNA]</scope>
    <source>
        <strain evidence="5">UBA8557</strain>
    </source>
</reference>
<dbReference type="InterPro" id="IPR014748">
    <property type="entry name" value="Enoyl-CoA_hydra_C"/>
</dbReference>
<dbReference type="FunFam" id="3.90.226.10:FF:000009">
    <property type="entry name" value="Carnitinyl-CoA dehydratase"/>
    <property type="match status" value="1"/>
</dbReference>
<dbReference type="GO" id="GO:0016829">
    <property type="term" value="F:lyase activity"/>
    <property type="evidence" value="ECO:0007669"/>
    <property type="project" value="UniProtKB-KW"/>
</dbReference>
<keyword evidence="3" id="KW-0456">Lyase</keyword>
<gene>
    <name evidence="5" type="ORF">DCG65_11660</name>
    <name evidence="6" type="ORF">HY36_04915</name>
</gene>
<evidence type="ECO:0000256" key="2">
    <source>
        <dbReference type="ARBA" id="ARBA00023098"/>
    </source>
</evidence>
<dbReference type="GeneID" id="92501060"/>
<dbReference type="PANTHER" id="PTHR11941">
    <property type="entry name" value="ENOYL-COA HYDRATASE-RELATED"/>
    <property type="match status" value="1"/>
</dbReference>
<dbReference type="SUPFAM" id="SSF52096">
    <property type="entry name" value="ClpP/crotonase"/>
    <property type="match status" value="1"/>
</dbReference>
<dbReference type="PROSITE" id="PS00166">
    <property type="entry name" value="ENOYL_COA_HYDRATASE"/>
    <property type="match status" value="1"/>
</dbReference>
<protein>
    <submittedName>
        <fullName evidence="6">Enoyl-CoA hydratase</fullName>
    </submittedName>
</protein>
<dbReference type="eggNOG" id="COG1024">
    <property type="taxonomic scope" value="Bacteria"/>
</dbReference>
<evidence type="ECO:0000313" key="7">
    <source>
        <dbReference type="Proteomes" id="UP000024547"/>
    </source>
</evidence>
<dbReference type="GO" id="GO:0006635">
    <property type="term" value="P:fatty acid beta-oxidation"/>
    <property type="evidence" value="ECO:0007669"/>
    <property type="project" value="TreeGrafter"/>
</dbReference>
<evidence type="ECO:0000256" key="4">
    <source>
        <dbReference type="RuleBase" id="RU003707"/>
    </source>
</evidence>
<reference evidence="6 7" key="1">
    <citation type="journal article" date="2014" name="Antonie Van Leeuwenhoek">
        <title>Hyphomonas beringensis sp. nov. and Hyphomonas chukchiensis sp. nov., isolated from surface seawater of the Bering Sea and Chukchi Sea.</title>
        <authorList>
            <person name="Li C."/>
            <person name="Lai Q."/>
            <person name="Li G."/>
            <person name="Dong C."/>
            <person name="Wang J."/>
            <person name="Liao Y."/>
            <person name="Shao Z."/>
        </authorList>
    </citation>
    <scope>NUCLEOTIDE SEQUENCE [LARGE SCALE GENOMIC DNA]</scope>
    <source>
        <strain evidence="6 7">22II1-22F38</strain>
    </source>
</reference>
<evidence type="ECO:0000313" key="5">
    <source>
        <dbReference type="EMBL" id="HAE95211.1"/>
    </source>
</evidence>
<dbReference type="EMBL" id="AWFH01000023">
    <property type="protein sequence ID" value="KCZ60323.1"/>
    <property type="molecule type" value="Genomic_DNA"/>
</dbReference>
<dbReference type="EMBL" id="DMBR01000353">
    <property type="protein sequence ID" value="HAE95211.1"/>
    <property type="molecule type" value="Genomic_DNA"/>
</dbReference>
<dbReference type="Proteomes" id="UP000259173">
    <property type="component" value="Unassembled WGS sequence"/>
</dbReference>
<dbReference type="Gene3D" id="1.10.12.10">
    <property type="entry name" value="Lyase 2-enoyl-coa Hydratase, Chain A, domain 2"/>
    <property type="match status" value="1"/>
</dbReference>
<dbReference type="InterPro" id="IPR018376">
    <property type="entry name" value="Enoyl-CoA_hyd/isom_CS"/>
</dbReference>
<dbReference type="PATRIC" id="fig|1280948.3.peg.2041"/>
<organism evidence="6 7">
    <name type="scientific">Hyphomonas atlantica</name>
    <dbReference type="NCBI Taxonomy" id="1280948"/>
    <lineage>
        <taxon>Bacteria</taxon>
        <taxon>Pseudomonadati</taxon>
        <taxon>Pseudomonadota</taxon>
        <taxon>Alphaproteobacteria</taxon>
        <taxon>Hyphomonadales</taxon>
        <taxon>Hyphomonadaceae</taxon>
        <taxon>Hyphomonas</taxon>
    </lineage>
</organism>
<dbReference type="NCBIfam" id="NF006100">
    <property type="entry name" value="PRK08252.1"/>
    <property type="match status" value="1"/>
</dbReference>
<evidence type="ECO:0000256" key="1">
    <source>
        <dbReference type="ARBA" id="ARBA00005254"/>
    </source>
</evidence>
<dbReference type="Gene3D" id="3.90.226.10">
    <property type="entry name" value="2-enoyl-CoA Hydratase, Chain A, domain 1"/>
    <property type="match status" value="1"/>
</dbReference>
<dbReference type="Pfam" id="PF00378">
    <property type="entry name" value="ECH_1"/>
    <property type="match status" value="1"/>
</dbReference>
<dbReference type="CDD" id="cd06558">
    <property type="entry name" value="crotonase-like"/>
    <property type="match status" value="1"/>
</dbReference>
<comment type="caution">
    <text evidence="6">The sequence shown here is derived from an EMBL/GenBank/DDBJ whole genome shotgun (WGS) entry which is preliminary data.</text>
</comment>
<dbReference type="PANTHER" id="PTHR11941:SF169">
    <property type="entry name" value="(7AS)-7A-METHYL-1,5-DIOXO-2,3,5,6,7,7A-HEXAHYDRO-1H-INDENE-CARBOXYL-COA HYDROLASE"/>
    <property type="match status" value="1"/>
</dbReference>
<accession>A0A059E094</accession>
<dbReference type="InterPro" id="IPR029045">
    <property type="entry name" value="ClpP/crotonase-like_dom_sf"/>
</dbReference>
<evidence type="ECO:0000256" key="3">
    <source>
        <dbReference type="ARBA" id="ARBA00023239"/>
    </source>
</evidence>
<dbReference type="Proteomes" id="UP000024547">
    <property type="component" value="Unassembled WGS sequence"/>
</dbReference>
<dbReference type="RefSeq" id="WP_035552064.1">
    <property type="nucleotide sequence ID" value="NZ_AWFH01000023.1"/>
</dbReference>
<evidence type="ECO:0000313" key="6">
    <source>
        <dbReference type="EMBL" id="KCZ60323.1"/>
    </source>
</evidence>
<name>A0A059E094_9PROT</name>
<keyword evidence="2" id="KW-0443">Lipid metabolism</keyword>
<proteinExistence type="inferred from homology"/>
<evidence type="ECO:0000313" key="8">
    <source>
        <dbReference type="Proteomes" id="UP000259173"/>
    </source>
</evidence>